<feature type="region of interest" description="Disordered" evidence="2">
    <location>
        <begin position="407"/>
        <end position="443"/>
    </location>
</feature>
<organism evidence="5 6">
    <name type="scientific">Acrobeloides nanus</name>
    <dbReference type="NCBI Taxonomy" id="290746"/>
    <lineage>
        <taxon>Eukaryota</taxon>
        <taxon>Metazoa</taxon>
        <taxon>Ecdysozoa</taxon>
        <taxon>Nematoda</taxon>
        <taxon>Chromadorea</taxon>
        <taxon>Rhabditida</taxon>
        <taxon>Tylenchina</taxon>
        <taxon>Cephalobomorpha</taxon>
        <taxon>Cephaloboidea</taxon>
        <taxon>Cephalobidae</taxon>
        <taxon>Acrobeloides</taxon>
    </lineage>
</organism>
<evidence type="ECO:0000313" key="6">
    <source>
        <dbReference type="WBParaSite" id="ACRNAN_scaffold1250.g31928.t1"/>
    </source>
</evidence>
<evidence type="ECO:0000256" key="1">
    <source>
        <dbReference type="PROSITE-ProRule" id="PRU00176"/>
    </source>
</evidence>
<dbReference type="InterPro" id="IPR035979">
    <property type="entry name" value="RBD_domain_sf"/>
</dbReference>
<sequence length="953" mass="110589">MGFYGFVVTANEMEYVEKRTVAVWGLNKEVDEDLIKELFIQVGPIVHVDFHIKQIATEIKQREKSDASDKENKAPGNNEKRNPDENREKSLGYNETENRFAFIEFEHEESVPFACEMLNDLLLCKRNISVVPRRKIRSLEKEKEKFRADENGLEKIEKISNKEKQDMWNKLVDQAIHNIKVPKLHTLLNKLIGQNTPRKEDKFINFLMNSYGIIDKELAHCVWQVINNEIHKMVLLNGGVPSGLENEPNIARKAFVLQENLENVPKNVRNNMKRVERKLKSVLKEPKPSVHEDKVVEESDNESLATSPSWVEEARTISESDDQWRLRRKFVLKHIENFPKKKLLSLSQMFSNRYYLGCGYSESLNKLISELGDGLLPKKPLMRLIERPKSSSFAEMRQKITEKKVSEKVDDVFSETQESDSSELQLNMSNKNSDSKKSETVTIRENSANYQKLEAENRAKELLTKGFFSDVEKNSNTRSFQIKGLPTKPKPPSPEDELIRKKEKELLELKAELEKLKGGKVKEKMPTAQERFESSNREVIKAGFVRVKLAEKAVNKREKHIHLETGAVKPVELKKAKEYDLAKVEKIQLAFEKVSITAKEEENSETETLIDEPVGCDLSYSSQNVLQEPIDAKQQKFIDYGKFIIVLKAQIAKYKYSLESDPFHPGLKTFEERDYEKVFDLACEELNTTWKYEMTDMNDSTNRNYHCVVSIGNLIIFRQNFTQVFIHKTYALRSAIDAILQPGSVAIATSDDMFELWINGGEHGPEDAYTEFLRRALNRAAVVFRQSPKKFEVLHMPPRHAKKNKFMEFLHFNKHRYEEEAGRKLKHKELISYADVEWRQLSAQEKEMWKKGGPAKQAQPDHDSTLDPYCTLTKVCRHVNLDLSEEYKTIAKDTSMVMIRMGEQIVWDRTIRIHRTPNERHLAIQDIAYNILKKFMSGTPLEENDGTGFYIRW</sequence>
<keyword evidence="5" id="KW-1185">Reference proteome</keyword>
<feature type="domain" description="RRM" evidence="3">
    <location>
        <begin position="19"/>
        <end position="135"/>
    </location>
</feature>
<feature type="compositionally biased region" description="Basic and acidic residues" evidence="2">
    <location>
        <begin position="61"/>
        <end position="90"/>
    </location>
</feature>
<dbReference type="PANTHER" id="PTHR48430:SF1">
    <property type="entry name" value="PARTNER OF XRN-2 PROTEIN 1"/>
    <property type="match status" value="1"/>
</dbReference>
<protein>
    <submittedName>
        <fullName evidence="6">RRM domain-containing protein</fullName>
    </submittedName>
</protein>
<accession>A0A914CPK4</accession>
<dbReference type="SUPFAM" id="SSF54928">
    <property type="entry name" value="RNA-binding domain, RBD"/>
    <property type="match status" value="1"/>
</dbReference>
<dbReference type="SMART" id="SM00360">
    <property type="entry name" value="RRM"/>
    <property type="match status" value="1"/>
</dbReference>
<dbReference type="PROSITE" id="PS51827">
    <property type="entry name" value="XTBD"/>
    <property type="match status" value="1"/>
</dbReference>
<dbReference type="PROSITE" id="PS50102">
    <property type="entry name" value="RRM"/>
    <property type="match status" value="1"/>
</dbReference>
<dbReference type="AlphaFoldDB" id="A0A914CPK4"/>
<dbReference type="GO" id="GO:0003723">
    <property type="term" value="F:RNA binding"/>
    <property type="evidence" value="ECO:0007669"/>
    <property type="project" value="UniProtKB-UniRule"/>
</dbReference>
<dbReference type="Gene3D" id="3.30.70.330">
    <property type="match status" value="1"/>
</dbReference>
<proteinExistence type="predicted"/>
<dbReference type="WBParaSite" id="ACRNAN_scaffold1250.g31928.t1">
    <property type="protein sequence ID" value="ACRNAN_scaffold1250.g31928.t1"/>
    <property type="gene ID" value="ACRNAN_scaffold1250.g31928"/>
</dbReference>
<dbReference type="Pfam" id="PF11952">
    <property type="entry name" value="XTBD"/>
    <property type="match status" value="1"/>
</dbReference>
<feature type="region of interest" description="Disordered" evidence="2">
    <location>
        <begin position="61"/>
        <end position="91"/>
    </location>
</feature>
<evidence type="ECO:0000313" key="5">
    <source>
        <dbReference type="Proteomes" id="UP000887540"/>
    </source>
</evidence>
<evidence type="ECO:0000256" key="2">
    <source>
        <dbReference type="SAM" id="MobiDB-lite"/>
    </source>
</evidence>
<reference evidence="6" key="1">
    <citation type="submission" date="2022-11" db="UniProtKB">
        <authorList>
            <consortium name="WormBaseParasite"/>
        </authorList>
    </citation>
    <scope>IDENTIFICATION</scope>
</reference>
<dbReference type="PANTHER" id="PTHR48430">
    <property type="entry name" value="PARTNER OF XRN-2 PROTEIN 1"/>
    <property type="match status" value="1"/>
</dbReference>
<name>A0A914CPK4_9BILA</name>
<dbReference type="InterPro" id="IPR000504">
    <property type="entry name" value="RRM_dom"/>
</dbReference>
<dbReference type="InterPro" id="IPR021859">
    <property type="entry name" value="XTBD"/>
</dbReference>
<evidence type="ECO:0000259" key="4">
    <source>
        <dbReference type="PROSITE" id="PS51827"/>
    </source>
</evidence>
<keyword evidence="1" id="KW-0694">RNA-binding</keyword>
<evidence type="ECO:0000259" key="3">
    <source>
        <dbReference type="PROSITE" id="PS50102"/>
    </source>
</evidence>
<dbReference type="Proteomes" id="UP000887540">
    <property type="component" value="Unplaced"/>
</dbReference>
<feature type="domain" description="XRN2-binding (XTBD)" evidence="4">
    <location>
        <begin position="311"/>
        <end position="396"/>
    </location>
</feature>
<dbReference type="InterPro" id="IPR012677">
    <property type="entry name" value="Nucleotide-bd_a/b_plait_sf"/>
</dbReference>